<accession>A0A4D5RQ22</accession>
<organism evidence="2">
    <name type="scientific">Ixodes scapularis</name>
    <name type="common">Black-legged tick</name>
    <name type="synonym">Deer tick</name>
    <dbReference type="NCBI Taxonomy" id="6945"/>
    <lineage>
        <taxon>Eukaryota</taxon>
        <taxon>Metazoa</taxon>
        <taxon>Ecdysozoa</taxon>
        <taxon>Arthropoda</taxon>
        <taxon>Chelicerata</taxon>
        <taxon>Arachnida</taxon>
        <taxon>Acari</taxon>
        <taxon>Parasitiformes</taxon>
        <taxon>Ixodida</taxon>
        <taxon>Ixodoidea</taxon>
        <taxon>Ixodidae</taxon>
        <taxon>Ixodinae</taxon>
        <taxon>Ixodes</taxon>
    </lineage>
</organism>
<proteinExistence type="predicted"/>
<evidence type="ECO:0000256" key="1">
    <source>
        <dbReference type="SAM" id="SignalP"/>
    </source>
</evidence>
<reference evidence="2" key="1">
    <citation type="submission" date="2019-04" db="EMBL/GenBank/DDBJ databases">
        <title>An insight into the mialome of Ixodes scapularis.</title>
        <authorList>
            <person name="Ribeiro J.M."/>
            <person name="Mather T.N."/>
            <person name="Karim S."/>
        </authorList>
    </citation>
    <scope>NUCLEOTIDE SEQUENCE</scope>
</reference>
<dbReference type="EMBL" id="GHJT01005431">
    <property type="protein sequence ID" value="MOY39402.1"/>
    <property type="molecule type" value="Transcribed_RNA"/>
</dbReference>
<protein>
    <submittedName>
        <fullName evidence="2">Putative conserved secreted protein</fullName>
    </submittedName>
</protein>
<feature type="chain" id="PRO_5020035958" evidence="1">
    <location>
        <begin position="20"/>
        <end position="164"/>
    </location>
</feature>
<sequence length="164" mass="17483">MSFVRSLSVLLALGGVAVGSSQTCQADSNCSRGQRCVSHFNFASSANCEESRYCIPVTSGSCTCQSGYTCRIKDCPTSPYECVKLERTDTRCGGPRGPKCTRNQVCAYETTGLQCIKCPCYGTHRSTCVPKNPRKPCGPNSIATVQGNSYNCDRCASATSVLTA</sequence>
<name>A0A4D5RQ22_IXOSC</name>
<dbReference type="VEuPathDB" id="VectorBase:ISCI010235"/>
<keyword evidence="1" id="KW-0732">Signal</keyword>
<dbReference type="OrthoDB" id="6477232at2759"/>
<dbReference type="VEuPathDB" id="VectorBase:ISCP_022097"/>
<dbReference type="VEuPathDB" id="VectorBase:ISCW010235"/>
<feature type="signal peptide" evidence="1">
    <location>
        <begin position="1"/>
        <end position="19"/>
    </location>
</feature>
<dbReference type="AlphaFoldDB" id="A0A4D5RQ22"/>
<evidence type="ECO:0000313" key="2">
    <source>
        <dbReference type="EMBL" id="MOY39402.1"/>
    </source>
</evidence>